<proteinExistence type="predicted"/>
<evidence type="ECO:0000313" key="2">
    <source>
        <dbReference type="EMBL" id="RVW50424.1"/>
    </source>
</evidence>
<dbReference type="Proteomes" id="UP000288805">
    <property type="component" value="Unassembled WGS sequence"/>
</dbReference>
<dbReference type="EMBL" id="QGNW01001199">
    <property type="protein sequence ID" value="RVW50424.1"/>
    <property type="molecule type" value="Genomic_DNA"/>
</dbReference>
<comment type="caution">
    <text evidence="2">The sequence shown here is derived from an EMBL/GenBank/DDBJ whole genome shotgun (WGS) entry which is preliminary data.</text>
</comment>
<sequence length="103" mass="11772">MFNNRSPPLGHNLLKNRLSSRLTIPTSPYILGNHGRHIQTDLHDPGRECIEHWVVSNKEVAKECLAINDSAVSGHPKLVAPKHLGYNYAMLALYIYIYIYIYK</sequence>
<keyword evidence="1" id="KW-0812">Transmembrane</keyword>
<reference evidence="2 3" key="1">
    <citation type="journal article" date="2018" name="PLoS Genet.">
        <title>Population sequencing reveals clonal diversity and ancestral inbreeding in the grapevine cultivar Chardonnay.</title>
        <authorList>
            <person name="Roach M.J."/>
            <person name="Johnson D.L."/>
            <person name="Bohlmann J."/>
            <person name="van Vuuren H.J."/>
            <person name="Jones S.J."/>
            <person name="Pretorius I.S."/>
            <person name="Schmidt S.A."/>
            <person name="Borneman A.R."/>
        </authorList>
    </citation>
    <scope>NUCLEOTIDE SEQUENCE [LARGE SCALE GENOMIC DNA]</scope>
    <source>
        <strain evidence="3">cv. Chardonnay</strain>
        <tissue evidence="2">Leaf</tissue>
    </source>
</reference>
<evidence type="ECO:0000256" key="1">
    <source>
        <dbReference type="SAM" id="Phobius"/>
    </source>
</evidence>
<feature type="transmembrane region" description="Helical" evidence="1">
    <location>
        <begin position="85"/>
        <end position="102"/>
    </location>
</feature>
<gene>
    <name evidence="2" type="ORF">CK203_107010</name>
</gene>
<keyword evidence="1" id="KW-0472">Membrane</keyword>
<evidence type="ECO:0000313" key="3">
    <source>
        <dbReference type="Proteomes" id="UP000288805"/>
    </source>
</evidence>
<organism evidence="2 3">
    <name type="scientific">Vitis vinifera</name>
    <name type="common">Grape</name>
    <dbReference type="NCBI Taxonomy" id="29760"/>
    <lineage>
        <taxon>Eukaryota</taxon>
        <taxon>Viridiplantae</taxon>
        <taxon>Streptophyta</taxon>
        <taxon>Embryophyta</taxon>
        <taxon>Tracheophyta</taxon>
        <taxon>Spermatophyta</taxon>
        <taxon>Magnoliopsida</taxon>
        <taxon>eudicotyledons</taxon>
        <taxon>Gunneridae</taxon>
        <taxon>Pentapetalae</taxon>
        <taxon>rosids</taxon>
        <taxon>Vitales</taxon>
        <taxon>Vitaceae</taxon>
        <taxon>Viteae</taxon>
        <taxon>Vitis</taxon>
    </lineage>
</organism>
<protein>
    <submittedName>
        <fullName evidence="2">Uncharacterized protein</fullName>
    </submittedName>
</protein>
<accession>A0A438ERP3</accession>
<name>A0A438ERP3_VITVI</name>
<keyword evidence="1" id="KW-1133">Transmembrane helix</keyword>
<dbReference type="AlphaFoldDB" id="A0A438ERP3"/>